<comment type="caution">
    <text evidence="2">The sequence shown here is derived from an EMBL/GenBank/DDBJ whole genome shotgun (WGS) entry which is preliminary data.</text>
</comment>
<feature type="transmembrane region" description="Helical" evidence="1">
    <location>
        <begin position="167"/>
        <end position="188"/>
    </location>
</feature>
<organism evidence="2 3">
    <name type="scientific">Grifola frondosa</name>
    <name type="common">Maitake</name>
    <name type="synonym">Polyporus frondosus</name>
    <dbReference type="NCBI Taxonomy" id="5627"/>
    <lineage>
        <taxon>Eukaryota</taxon>
        <taxon>Fungi</taxon>
        <taxon>Dikarya</taxon>
        <taxon>Basidiomycota</taxon>
        <taxon>Agaricomycotina</taxon>
        <taxon>Agaricomycetes</taxon>
        <taxon>Polyporales</taxon>
        <taxon>Grifolaceae</taxon>
        <taxon>Grifola</taxon>
    </lineage>
</organism>
<gene>
    <name evidence="2" type="ORF">A0H81_02928</name>
</gene>
<evidence type="ECO:0000313" key="3">
    <source>
        <dbReference type="Proteomes" id="UP000092993"/>
    </source>
</evidence>
<accession>A0A1C7MIV9</accession>
<evidence type="ECO:0008006" key="4">
    <source>
        <dbReference type="Google" id="ProtNLM"/>
    </source>
</evidence>
<keyword evidence="1" id="KW-0472">Membrane</keyword>
<feature type="transmembrane region" description="Helical" evidence="1">
    <location>
        <begin position="41"/>
        <end position="61"/>
    </location>
</feature>
<feature type="transmembrane region" description="Helical" evidence="1">
    <location>
        <begin position="106"/>
        <end position="124"/>
    </location>
</feature>
<dbReference type="AlphaFoldDB" id="A0A1C7MIV9"/>
<keyword evidence="1" id="KW-0812">Transmembrane</keyword>
<proteinExistence type="predicted"/>
<reference evidence="2 3" key="1">
    <citation type="submission" date="2016-03" db="EMBL/GenBank/DDBJ databases">
        <title>Whole genome sequencing of Grifola frondosa 9006-11.</title>
        <authorList>
            <person name="Min B."/>
            <person name="Park H."/>
            <person name="Kim J.-G."/>
            <person name="Cho H."/>
            <person name="Oh Y.-L."/>
            <person name="Kong W.-S."/>
            <person name="Choi I.-G."/>
        </authorList>
    </citation>
    <scope>NUCLEOTIDE SEQUENCE [LARGE SCALE GENOMIC DNA]</scope>
    <source>
        <strain evidence="2 3">9006-11</strain>
    </source>
</reference>
<protein>
    <recommendedName>
        <fullName evidence="4">Transmembrane protein</fullName>
    </recommendedName>
</protein>
<feature type="transmembrane region" description="Helical" evidence="1">
    <location>
        <begin position="200"/>
        <end position="224"/>
    </location>
</feature>
<sequence>MESLTTVTQIAGGIYIWDWVNTLYFDWRLASGGKEEWRWPALVYLLARFTNLIAVICQFIIMNLQNEPNCDALIRVMLSFAYISIALTSTLIAIRTIAIWNRELPVVLFATIAVLSNAGCLLYGKILNNGVNYDANQSLQGLIQNSTSVWNISIGTCVISHTARAKLGIIVTFTTSVLMLIVMLAGIWTKRGTGSLWRLLYRQGIIWVAVAILFYIPLVVLISLNVNDPTNLLLQAPVNAAMTICSTRMHRSLYEYANSNHVIVEVSGPAMKFKNGVVPMIHITRTVETHYAMDGSVCSGV</sequence>
<name>A0A1C7MIV9_GRIFR</name>
<keyword evidence="3" id="KW-1185">Reference proteome</keyword>
<dbReference type="Proteomes" id="UP000092993">
    <property type="component" value="Unassembled WGS sequence"/>
</dbReference>
<evidence type="ECO:0000256" key="1">
    <source>
        <dbReference type="SAM" id="Phobius"/>
    </source>
</evidence>
<feature type="transmembrane region" description="Helical" evidence="1">
    <location>
        <begin position="73"/>
        <end position="94"/>
    </location>
</feature>
<evidence type="ECO:0000313" key="2">
    <source>
        <dbReference type="EMBL" id="OBZ76875.1"/>
    </source>
</evidence>
<dbReference type="OrthoDB" id="2802652at2759"/>
<dbReference type="OMA" id="MAICATR"/>
<dbReference type="EMBL" id="LUGG01000003">
    <property type="protein sequence ID" value="OBZ76875.1"/>
    <property type="molecule type" value="Genomic_DNA"/>
</dbReference>
<keyword evidence="1" id="KW-1133">Transmembrane helix</keyword>